<sequence length="104" mass="11393">MRGRFVIGINTLRTLVVRCCSGSVVTSNESPYIPLGRTSIGRGIWAQYRVLVAPPVLKANLGAVILKTLVYQRLQVLLCTFTNQEAPNIKCSLQGSSVTDWTNV</sequence>
<feature type="signal peptide" evidence="1">
    <location>
        <begin position="1"/>
        <end position="22"/>
    </location>
</feature>
<accession>A0ABV0RD78</accession>
<name>A0ABV0RD78_9TELE</name>
<protein>
    <submittedName>
        <fullName evidence="2">Uncharacterized protein</fullName>
    </submittedName>
</protein>
<keyword evidence="1" id="KW-0732">Signal</keyword>
<dbReference type="EMBL" id="JAHRIN010042532">
    <property type="protein sequence ID" value="MEQ2206103.1"/>
    <property type="molecule type" value="Genomic_DNA"/>
</dbReference>
<keyword evidence="3" id="KW-1185">Reference proteome</keyword>
<evidence type="ECO:0000313" key="2">
    <source>
        <dbReference type="EMBL" id="MEQ2206103.1"/>
    </source>
</evidence>
<reference evidence="2 3" key="1">
    <citation type="submission" date="2021-06" db="EMBL/GenBank/DDBJ databases">
        <authorList>
            <person name="Palmer J.M."/>
        </authorList>
    </citation>
    <scope>NUCLEOTIDE SEQUENCE [LARGE SCALE GENOMIC DNA]</scope>
    <source>
        <strain evidence="2 3">XC_2019</strain>
        <tissue evidence="2">Muscle</tissue>
    </source>
</reference>
<proteinExistence type="predicted"/>
<dbReference type="Proteomes" id="UP001434883">
    <property type="component" value="Unassembled WGS sequence"/>
</dbReference>
<organism evidence="2 3">
    <name type="scientific">Xenoophorus captivus</name>
    <dbReference type="NCBI Taxonomy" id="1517983"/>
    <lineage>
        <taxon>Eukaryota</taxon>
        <taxon>Metazoa</taxon>
        <taxon>Chordata</taxon>
        <taxon>Craniata</taxon>
        <taxon>Vertebrata</taxon>
        <taxon>Euteleostomi</taxon>
        <taxon>Actinopterygii</taxon>
        <taxon>Neopterygii</taxon>
        <taxon>Teleostei</taxon>
        <taxon>Neoteleostei</taxon>
        <taxon>Acanthomorphata</taxon>
        <taxon>Ovalentaria</taxon>
        <taxon>Atherinomorphae</taxon>
        <taxon>Cyprinodontiformes</taxon>
        <taxon>Goodeidae</taxon>
        <taxon>Xenoophorus</taxon>
    </lineage>
</organism>
<evidence type="ECO:0000313" key="3">
    <source>
        <dbReference type="Proteomes" id="UP001434883"/>
    </source>
</evidence>
<evidence type="ECO:0000256" key="1">
    <source>
        <dbReference type="SAM" id="SignalP"/>
    </source>
</evidence>
<comment type="caution">
    <text evidence="2">The sequence shown here is derived from an EMBL/GenBank/DDBJ whole genome shotgun (WGS) entry which is preliminary data.</text>
</comment>
<gene>
    <name evidence="2" type="ORF">XENOCAPTIV_023109</name>
</gene>
<feature type="chain" id="PRO_5046907383" evidence="1">
    <location>
        <begin position="23"/>
        <end position="104"/>
    </location>
</feature>